<evidence type="ECO:0000313" key="4">
    <source>
        <dbReference type="EMBL" id="CAB5000132.1"/>
    </source>
</evidence>
<dbReference type="PANTHER" id="PTHR31901:SF9">
    <property type="entry name" value="GH3 DOMAIN-CONTAINING PROTEIN"/>
    <property type="match status" value="1"/>
</dbReference>
<evidence type="ECO:0000259" key="1">
    <source>
        <dbReference type="Pfam" id="PF23571"/>
    </source>
</evidence>
<dbReference type="PANTHER" id="PTHR31901">
    <property type="entry name" value="GH3 DOMAIN-CONTAINING PROTEIN"/>
    <property type="match status" value="1"/>
</dbReference>
<dbReference type="InterPro" id="IPR055377">
    <property type="entry name" value="GH3_M"/>
</dbReference>
<dbReference type="Pfam" id="PF23572">
    <property type="entry name" value="GH3_C"/>
    <property type="match status" value="1"/>
</dbReference>
<name>A0A6J7IJ17_9ZZZZ</name>
<dbReference type="GO" id="GO:0016881">
    <property type="term" value="F:acid-amino acid ligase activity"/>
    <property type="evidence" value="ECO:0007669"/>
    <property type="project" value="TreeGrafter"/>
</dbReference>
<feature type="domain" description="GH3 middle" evidence="1">
    <location>
        <begin position="354"/>
        <end position="418"/>
    </location>
</feature>
<organism evidence="3">
    <name type="scientific">freshwater metagenome</name>
    <dbReference type="NCBI Taxonomy" id="449393"/>
    <lineage>
        <taxon>unclassified sequences</taxon>
        <taxon>metagenomes</taxon>
        <taxon>ecological metagenomes</taxon>
    </lineage>
</organism>
<dbReference type="InterPro" id="IPR055378">
    <property type="entry name" value="GH3_C"/>
</dbReference>
<evidence type="ECO:0000313" key="3">
    <source>
        <dbReference type="EMBL" id="CAB4931233.1"/>
    </source>
</evidence>
<sequence>MLIGLLRHVSTVFAVTPNQRLLAAGADPLPTYLDQCQAAPETQLETLLDIVGRSADTEWGRAHDFSGVRSVDDFRARVPLTEWSDYEAVSERMQEGETNLTFPGAPEFFVLTSGTTGFSKLIPESAAGLAAKRATSDLRIAAVVPHVPSLRDEGAILTFANRRVFGTTPSGIEFGSASGSNLTLSPPLGPSRLAYPLSILERVDHEHDVDYLILLCALGADVRAIRGNNAGRLITLLEAADARRDDLISDIRHGTITPSITLEPELRASLTQRPNPARADALDAAIAERGHLDAAAAWPNLAALIFWLSGSVGRYMADLLPHAPSGVTTFDIGYGASEGRFNVPLNPGVSAGPLALHAQFLEFVPLDGGDPLLAHEVSDGASYRLVTTSYSGLYRYDIHDIVRVDGFTGGSPHIVFESKGADVGNVAGEKIAGSELMREIDAALLQAGLTVRHYCVVTDLDRHGYDVCLELDPASAPPPANLADITEAALTRTGMIYPYFRGQGLIAPSRTLVMASGWQEQLYATRTGAGVSRSQVKLPLIVLEVPHPSLTTVALMSSALTPD</sequence>
<dbReference type="Pfam" id="PF03321">
    <property type="entry name" value="GH3"/>
    <property type="match status" value="1"/>
</dbReference>
<dbReference type="AlphaFoldDB" id="A0A6J7IJ17"/>
<feature type="domain" description="GH3 C-terminal" evidence="2">
    <location>
        <begin position="437"/>
        <end position="543"/>
    </location>
</feature>
<proteinExistence type="predicted"/>
<dbReference type="InterPro" id="IPR004993">
    <property type="entry name" value="GH3"/>
</dbReference>
<dbReference type="EMBL" id="CAFBOZ010000064">
    <property type="protein sequence ID" value="CAB5000132.1"/>
    <property type="molecule type" value="Genomic_DNA"/>
</dbReference>
<accession>A0A6J7IJ17</accession>
<reference evidence="3" key="1">
    <citation type="submission" date="2020-05" db="EMBL/GenBank/DDBJ databases">
        <authorList>
            <person name="Chiriac C."/>
            <person name="Salcher M."/>
            <person name="Ghai R."/>
            <person name="Kavagutti S V."/>
        </authorList>
    </citation>
    <scope>NUCLEOTIDE SEQUENCE</scope>
</reference>
<evidence type="ECO:0000259" key="2">
    <source>
        <dbReference type="Pfam" id="PF23572"/>
    </source>
</evidence>
<dbReference type="Pfam" id="PF23571">
    <property type="entry name" value="GH3_M"/>
    <property type="match status" value="1"/>
</dbReference>
<dbReference type="GO" id="GO:0005737">
    <property type="term" value="C:cytoplasm"/>
    <property type="evidence" value="ECO:0007669"/>
    <property type="project" value="TreeGrafter"/>
</dbReference>
<protein>
    <submittedName>
        <fullName evidence="3">Unannotated protein</fullName>
    </submittedName>
</protein>
<gene>
    <name evidence="3" type="ORF">UFOPK3773_00253</name>
    <name evidence="4" type="ORF">UFOPK3992_00583</name>
</gene>
<dbReference type="EMBL" id="CAFBNF010000014">
    <property type="protein sequence ID" value="CAB4931233.1"/>
    <property type="molecule type" value="Genomic_DNA"/>
</dbReference>